<dbReference type="PANTHER" id="PTHR47839">
    <property type="entry name" value="DOMAIN PROTEIN, PUTATIVE (AFU_ORTHOLOGUE AFUA_6G04830)-RELATED"/>
    <property type="match status" value="1"/>
</dbReference>
<feature type="region of interest" description="Disordered" evidence="1">
    <location>
        <begin position="1747"/>
        <end position="1781"/>
    </location>
</feature>
<dbReference type="InterPro" id="IPR058210">
    <property type="entry name" value="SACS/Nov_dom"/>
</dbReference>
<dbReference type="EMBL" id="JAWDJO010000004">
    <property type="protein sequence ID" value="KAL1901706.1"/>
    <property type="molecule type" value="Genomic_DNA"/>
</dbReference>
<feature type="region of interest" description="Disordered" evidence="1">
    <location>
        <begin position="1491"/>
        <end position="1541"/>
    </location>
</feature>
<dbReference type="PANTHER" id="PTHR47839:SF1">
    <property type="entry name" value="DOMAIN PROTEIN, PUTATIVE (AFU_ORTHOLOGUE AFUA_6G04830)-RELATED"/>
    <property type="match status" value="1"/>
</dbReference>
<protein>
    <recommendedName>
        <fullName evidence="2">Sacsin/Nov domain-containing protein</fullName>
    </recommendedName>
</protein>
<feature type="domain" description="Sacsin/Nov" evidence="2">
    <location>
        <begin position="27"/>
        <end position="151"/>
    </location>
</feature>
<keyword evidence="4" id="KW-1185">Reference proteome</keyword>
<feature type="compositionally biased region" description="Polar residues" evidence="1">
    <location>
        <begin position="1501"/>
        <end position="1529"/>
    </location>
</feature>
<sequence length="1781" mass="197821">MDYSRLRAAALQGAEDEEAVTVDTRALIDKVLARYSGEWTTLRELIQNAADAQATKVTIRFETIPSISVPLPSNPTLSDILKHTITNHTLKRLVVQNDGVPFTNTDWGRLKRIAEGNPDETKIGAFGVGFYSVFADCEEPFVSSGAEAMAFYWKGNALFTKKSKLPEDQASKYTTFVLDYRNTTTPLPNALSVAQFMATSLTFVALERLEFFIDDYRLLDLHKKSSPSMSVSIPRDLVTRTKEGIMNVVSVDRTSTQIDARYMAAVSSKPKATALAKVTETFGGPIAENQFIRSFFSRLTSSSSSSTQKPKAVTTEEASATQKSLTDDITTVHTSTIFLRVTAAKIQTKVTASFSTELERATKKPPPKVAKLAILTSTYDETKASESSSAAKEIADVFASVLPSKKPGGRIFIGFPTMQTTGAGLHISAPSVIPTVEREAIDLNARWVRTWNIEMLRAAGIIARLSFLDDMNTLDQAFKGSLPQKIKNMSEHVAKFMPEALHILKTYSFEDSTPNSQVSQIIDESFWTSFKRPSVDLFSSRGVLPTEKIRIPNQELSRFVDDIPVVPEPMKDNEFVKKLISFGLIYGITLQDVQKALETKALDKAQVSYFLKWMTQGVLSGKIDHRNKVSLLEVAVASISDGEPAQGAIITLGAIRNFLSTNRIPAGMPLPPSTLPFAFTHSLTSIELDALGWEPLEIITWVRFLIEAAPSSPEEQNILKSAKFAVSALTVISKNWENLTNADRTLLTELLKRYPVIPTKTGMKKPTESFFPNVKVFDDLPVIQGCTSLKEKFLVSIGVRKTVDLETIFGRLLSPTAEGDKKWSHVELIRYLASVKDDIPAEDMRRLKGSRIVPAELPETDSKATSSTPTINTLHRVSDLFEPVDTFRDLGFAVIQWPGNLRPGSPENRFLAALGMRTIPTVPELVSLMSSNNAALHDKAMKYYISNFAINGYSAYDLSSTSKGFLPIEGDSKTLVAPKGCFTNEAAAVMGFKILRRHLHPYAIQLGVNRDPPLIDCIKYLVQNPPRESKQAATLFSYFAMRLNELREPFLSNLKQAHIVPVSKGRLIAPRDCYLGGSSQYSDIFDFVDFGAEANRFLYHCGAKNEPTRAELATFACDEPARLLSVLQAEKYLSLLRNFAENAGELQGDRALWKKMRSSAFLLGWQQISSGKEADDYDEDVAPMKQYKLGSSADIVIPDDFIMYRIFKTELICAPEEDILEFFYSSLGCSKLRACVQEDLRIGQLAAKQEIAQRLHKHVVERSKIFLYEYTSDKRVAIRHDAKWLEKHLSVAVVQSVSLRRTLNRGRPITHAEKRSAASANTSTGCTLYVAEGGNPDMYQIGQALCQILLHKQNQQAYIFFEPFLTLDLLGLKQRGYNVDRILRAKAAEARIAEQERQQALEREQERIRERAEEWKRSQQQQQQQQQQLQALGGAAPRGPQMPGGFDDDTGDSNPFPHQPETQQPETQQPQPLAEKKSRGLFSTLSRHLGFEQNSDDEDSSISNKQVSASPSPRPTNTGDSSSGNTNIENMPGGPDEGKALNPAALQQNLLNAVQSTRAHGSNQLQTPAWAGNIQEQTTYCDSGSGHDLTIAAESSKGMKVYMDRKIPSDTVSKILVTHNSAINTFADLLLDIAGVYTLSAQVMHIYYDQSGPTIAFNLNGSIFFNLRYFLQLHWADIQPGCVMLKKNEVVFWWWVVLAHELSHNLIKHHGASHTYYTQAFMQQYHSALMAKLAQVSTQSQIQPSTQARVQAQAQLGESLPPPPAYTPTPTAQRAPTSLLD</sequence>
<feature type="compositionally biased region" description="Low complexity" evidence="1">
    <location>
        <begin position="1455"/>
        <end position="1472"/>
    </location>
</feature>
<feature type="compositionally biased region" description="Polar residues" evidence="1">
    <location>
        <begin position="1747"/>
        <end position="1756"/>
    </location>
</feature>
<evidence type="ECO:0000313" key="3">
    <source>
        <dbReference type="EMBL" id="KAL1901706.1"/>
    </source>
</evidence>
<dbReference type="InterPro" id="IPR036890">
    <property type="entry name" value="HATPase_C_sf"/>
</dbReference>
<feature type="compositionally biased region" description="Low complexity" evidence="1">
    <location>
        <begin position="1419"/>
        <end position="1430"/>
    </location>
</feature>
<evidence type="ECO:0000259" key="2">
    <source>
        <dbReference type="Pfam" id="PF25794"/>
    </source>
</evidence>
<dbReference type="Gene3D" id="3.30.565.10">
    <property type="entry name" value="Histidine kinase-like ATPase, C-terminal domain"/>
    <property type="match status" value="1"/>
</dbReference>
<proteinExistence type="predicted"/>
<evidence type="ECO:0000256" key="1">
    <source>
        <dbReference type="SAM" id="MobiDB-lite"/>
    </source>
</evidence>
<feature type="region of interest" description="Disordered" evidence="1">
    <location>
        <begin position="1412"/>
        <end position="1475"/>
    </location>
</feature>
<dbReference type="Pfam" id="PF25794">
    <property type="entry name" value="SACS"/>
    <property type="match status" value="1"/>
</dbReference>
<organism evidence="3 4">
    <name type="scientific">Ceratocystis pirilliformis</name>
    <dbReference type="NCBI Taxonomy" id="259994"/>
    <lineage>
        <taxon>Eukaryota</taxon>
        <taxon>Fungi</taxon>
        <taxon>Dikarya</taxon>
        <taxon>Ascomycota</taxon>
        <taxon>Pezizomycotina</taxon>
        <taxon>Sordariomycetes</taxon>
        <taxon>Hypocreomycetidae</taxon>
        <taxon>Microascales</taxon>
        <taxon>Ceratocystidaceae</taxon>
        <taxon>Ceratocystis</taxon>
    </lineage>
</organism>
<accession>A0ABR3ZNP2</accession>
<dbReference type="Proteomes" id="UP001583280">
    <property type="component" value="Unassembled WGS sequence"/>
</dbReference>
<feature type="compositionally biased region" description="Low complexity" evidence="1">
    <location>
        <begin position="1768"/>
        <end position="1781"/>
    </location>
</feature>
<evidence type="ECO:0000313" key="4">
    <source>
        <dbReference type="Proteomes" id="UP001583280"/>
    </source>
</evidence>
<comment type="caution">
    <text evidence="3">The sequence shown here is derived from an EMBL/GenBank/DDBJ whole genome shotgun (WGS) entry which is preliminary data.</text>
</comment>
<reference evidence="3 4" key="1">
    <citation type="journal article" date="2024" name="IMA Fungus">
        <title>IMA Genome - F19 : A genome assembly and annotation guide to empower mycologists, including annotated draft genome sequences of Ceratocystis pirilliformis, Diaporthe australafricana, Fusarium ophioides, Paecilomyces lecythidis, and Sporothrix stenoceras.</title>
        <authorList>
            <person name="Aylward J."/>
            <person name="Wilson A.M."/>
            <person name="Visagie C.M."/>
            <person name="Spraker J."/>
            <person name="Barnes I."/>
            <person name="Buitendag C."/>
            <person name="Ceriani C."/>
            <person name="Del Mar Angel L."/>
            <person name="du Plessis D."/>
            <person name="Fuchs T."/>
            <person name="Gasser K."/>
            <person name="Kramer D."/>
            <person name="Li W."/>
            <person name="Munsamy K."/>
            <person name="Piso A."/>
            <person name="Price J.L."/>
            <person name="Sonnekus B."/>
            <person name="Thomas C."/>
            <person name="van der Nest A."/>
            <person name="van Dijk A."/>
            <person name="van Heerden A."/>
            <person name="van Vuuren N."/>
            <person name="Yilmaz N."/>
            <person name="Duong T.A."/>
            <person name="van der Merwe N.A."/>
            <person name="Wingfield M.J."/>
            <person name="Wingfield B.D."/>
        </authorList>
    </citation>
    <scope>NUCLEOTIDE SEQUENCE [LARGE SCALE GENOMIC DNA]</scope>
    <source>
        <strain evidence="3 4">CMW 12675</strain>
    </source>
</reference>
<dbReference type="Pfam" id="PF12449">
    <property type="entry name" value="DUF3684"/>
    <property type="match status" value="1"/>
</dbReference>
<name>A0ABR3ZNP2_9PEZI</name>
<dbReference type="NCBIfam" id="NF047352">
    <property type="entry name" value="P_loop_sacsin"/>
    <property type="match status" value="1"/>
</dbReference>
<gene>
    <name evidence="3" type="ORF">Cpir12675_000397</name>
</gene>
<dbReference type="SUPFAM" id="SSF55874">
    <property type="entry name" value="ATPase domain of HSP90 chaperone/DNA topoisomerase II/histidine kinase"/>
    <property type="match status" value="1"/>
</dbReference>
<dbReference type="InterPro" id="IPR022155">
    <property type="entry name" value="DUF3684"/>
</dbReference>
<feature type="region of interest" description="Disordered" evidence="1">
    <location>
        <begin position="301"/>
        <end position="320"/>
    </location>
</feature>